<feature type="domain" description="Gfo/Idh/MocA-like oxidoreductase N-terminal" evidence="3">
    <location>
        <begin position="4"/>
        <end position="119"/>
    </location>
</feature>
<name>A0ABY6DQE1_9NEIS</name>
<organism evidence="5 6">
    <name type="scientific">Chitiniphilus purpureus</name>
    <dbReference type="NCBI Taxonomy" id="2981137"/>
    <lineage>
        <taxon>Bacteria</taxon>
        <taxon>Pseudomonadati</taxon>
        <taxon>Pseudomonadota</taxon>
        <taxon>Betaproteobacteria</taxon>
        <taxon>Neisseriales</taxon>
        <taxon>Chitinibacteraceae</taxon>
        <taxon>Chitiniphilus</taxon>
    </lineage>
</organism>
<dbReference type="Pfam" id="PF01408">
    <property type="entry name" value="GFO_IDH_MocA"/>
    <property type="match status" value="1"/>
</dbReference>
<gene>
    <name evidence="5" type="ORF">N8I74_02665</name>
</gene>
<protein>
    <submittedName>
        <fullName evidence="5">Gfo/Idh/MocA family oxidoreductase</fullName>
    </submittedName>
</protein>
<dbReference type="EMBL" id="CP106753">
    <property type="protein sequence ID" value="UXY15938.1"/>
    <property type="molecule type" value="Genomic_DNA"/>
</dbReference>
<dbReference type="InterPro" id="IPR055170">
    <property type="entry name" value="GFO_IDH_MocA-like_dom"/>
</dbReference>
<evidence type="ECO:0000256" key="1">
    <source>
        <dbReference type="ARBA" id="ARBA00010928"/>
    </source>
</evidence>
<feature type="domain" description="GFO/IDH/MocA-like oxidoreductase" evidence="4">
    <location>
        <begin position="130"/>
        <end position="218"/>
    </location>
</feature>
<dbReference type="InterPro" id="IPR050984">
    <property type="entry name" value="Gfo/Idh/MocA_domain"/>
</dbReference>
<dbReference type="SUPFAM" id="SSF51735">
    <property type="entry name" value="NAD(P)-binding Rossmann-fold domains"/>
    <property type="match status" value="1"/>
</dbReference>
<keyword evidence="2" id="KW-0560">Oxidoreductase</keyword>
<dbReference type="Gene3D" id="3.30.360.10">
    <property type="entry name" value="Dihydrodipicolinate Reductase, domain 2"/>
    <property type="match status" value="1"/>
</dbReference>
<comment type="similarity">
    <text evidence="1">Belongs to the Gfo/Idh/MocA family.</text>
</comment>
<dbReference type="SUPFAM" id="SSF55347">
    <property type="entry name" value="Glyceraldehyde-3-phosphate dehydrogenase-like, C-terminal domain"/>
    <property type="match status" value="1"/>
</dbReference>
<dbReference type="InterPro" id="IPR000683">
    <property type="entry name" value="Gfo/Idh/MocA-like_OxRdtase_N"/>
</dbReference>
<evidence type="ECO:0000313" key="5">
    <source>
        <dbReference type="EMBL" id="UXY15938.1"/>
    </source>
</evidence>
<dbReference type="Pfam" id="PF22725">
    <property type="entry name" value="GFO_IDH_MocA_C3"/>
    <property type="match status" value="1"/>
</dbReference>
<accession>A0ABY6DQE1</accession>
<proteinExistence type="inferred from homology"/>
<reference evidence="5" key="1">
    <citation type="submission" date="2022-10" db="EMBL/GenBank/DDBJ databases">
        <title>Chitiniphilus purpureus sp. nov., a novel chitin-degrading bacterium isolated from crawfish pond sediment.</title>
        <authorList>
            <person name="Li K."/>
        </authorList>
    </citation>
    <scope>NUCLEOTIDE SEQUENCE</scope>
    <source>
        <strain evidence="5">CD1</strain>
    </source>
</reference>
<dbReference type="Gene3D" id="3.40.50.720">
    <property type="entry name" value="NAD(P)-binding Rossmann-like Domain"/>
    <property type="match status" value="1"/>
</dbReference>
<dbReference type="RefSeq" id="WP_263125375.1">
    <property type="nucleotide sequence ID" value="NZ_CP106753.1"/>
</dbReference>
<evidence type="ECO:0000256" key="2">
    <source>
        <dbReference type="ARBA" id="ARBA00023002"/>
    </source>
</evidence>
<sequence length="323" mass="33799">MHPLRFGIIGTGSIARRFAHGLRHVPDAALAAVWNRTPGKAQAFADEFGGVVCASFDALLAQPLDAVYIATPHPGHAPYSVAALEAGKAVLCEKPAATSQAELERVLAVAAAHGVLFMEAMKPPFYPLFAQLDDHLRRDPIGPITLVRAGFASPGVPATHAVYDPAQAGGALLDIGVYAAFLAVHWLGPAQTVAALGRLGPSGVDTLAVVNTSHAQGCAQLYCGLGLSGSGEALLAAPGGHVLIHEKWWNPERATIRYPDGRTVLIEAPAVGGGLNYEAAHFCGLLRAGLRESPVMDHAKSRAMLALLDAARAQLGLVYPFER</sequence>
<evidence type="ECO:0000259" key="3">
    <source>
        <dbReference type="Pfam" id="PF01408"/>
    </source>
</evidence>
<dbReference type="Proteomes" id="UP001061302">
    <property type="component" value="Chromosome"/>
</dbReference>
<evidence type="ECO:0000259" key="4">
    <source>
        <dbReference type="Pfam" id="PF22725"/>
    </source>
</evidence>
<dbReference type="PANTHER" id="PTHR22604">
    <property type="entry name" value="OXIDOREDUCTASES"/>
    <property type="match status" value="1"/>
</dbReference>
<dbReference type="PANTHER" id="PTHR22604:SF105">
    <property type="entry name" value="TRANS-1,2-DIHYDROBENZENE-1,2-DIOL DEHYDROGENASE"/>
    <property type="match status" value="1"/>
</dbReference>
<dbReference type="InterPro" id="IPR036291">
    <property type="entry name" value="NAD(P)-bd_dom_sf"/>
</dbReference>
<keyword evidence="6" id="KW-1185">Reference proteome</keyword>
<evidence type="ECO:0000313" key="6">
    <source>
        <dbReference type="Proteomes" id="UP001061302"/>
    </source>
</evidence>